<dbReference type="RefSeq" id="WP_169660847.1">
    <property type="nucleotide sequence ID" value="NZ_JABANE010000188.1"/>
</dbReference>
<reference evidence="1 2" key="1">
    <citation type="submission" date="2020-04" db="EMBL/GenBank/DDBJ databases">
        <title>Flammeovirga sp. SR4, a novel species isolated from seawater.</title>
        <authorList>
            <person name="Wang X."/>
        </authorList>
    </citation>
    <scope>NUCLEOTIDE SEQUENCE [LARGE SCALE GENOMIC DNA]</scope>
    <source>
        <strain evidence="1 2">ATCC 23126</strain>
    </source>
</reference>
<dbReference type="AlphaFoldDB" id="A0A7X9S1J7"/>
<name>A0A7X9S1J7_9BACT</name>
<dbReference type="EMBL" id="JABANE010000188">
    <property type="protein sequence ID" value="NME72664.1"/>
    <property type="molecule type" value="Genomic_DNA"/>
</dbReference>
<evidence type="ECO:0000313" key="1">
    <source>
        <dbReference type="EMBL" id="NME72664.1"/>
    </source>
</evidence>
<organism evidence="1 2">
    <name type="scientific">Flammeovirga aprica JL-4</name>
    <dbReference type="NCBI Taxonomy" id="694437"/>
    <lineage>
        <taxon>Bacteria</taxon>
        <taxon>Pseudomonadati</taxon>
        <taxon>Bacteroidota</taxon>
        <taxon>Cytophagia</taxon>
        <taxon>Cytophagales</taxon>
        <taxon>Flammeovirgaceae</taxon>
        <taxon>Flammeovirga</taxon>
    </lineage>
</organism>
<gene>
    <name evidence="1" type="ORF">HHU12_32190</name>
</gene>
<keyword evidence="2" id="KW-1185">Reference proteome</keyword>
<accession>A0A7X9S1J7</accession>
<evidence type="ECO:0000313" key="2">
    <source>
        <dbReference type="Proteomes" id="UP000576082"/>
    </source>
</evidence>
<proteinExistence type="predicted"/>
<protein>
    <submittedName>
        <fullName evidence="1">Uncharacterized protein</fullName>
    </submittedName>
</protein>
<comment type="caution">
    <text evidence="1">The sequence shown here is derived from an EMBL/GenBank/DDBJ whole genome shotgun (WGS) entry which is preliminary data.</text>
</comment>
<sequence length="338" mass="37242">MNQTLKLFFESLEQHSGASEFGSLNYGVVGMEGMGLNPNDIMNGQAQDGTRFILNLFGNITGQIDGVMNGRDFLTTQTTGSFTNTHGIIVTKDGQRIAVKVLGETDADGQVNYQIQLRHNGEAYQWVNEKYLFAKGNANANSQKTALTIYAFDENPLETALAWEDPDVSKVDYQNFPFTLDDFEADENATVIYTGNGHLNTVESFGADVNKVFTGQVPIPEEGMRLNGYFSGPTNGNINGVISGVNYLRVMPDGSMRMNSKIIASTYEGETLLLEALGASFLATGPAWWETSRAVSNLEKYAHLTRLHNLGVGSTNVQTQMINYNHYGYENIKLDHQQ</sequence>
<dbReference type="Proteomes" id="UP000576082">
    <property type="component" value="Unassembled WGS sequence"/>
</dbReference>